<accession>A0AAD8VK14</accession>
<feature type="compositionally biased region" description="Low complexity" evidence="1">
    <location>
        <begin position="351"/>
        <end position="369"/>
    </location>
</feature>
<sequence>MASEDLKLSEWERSKISNQDTNLLKKLGLLKKEKMLIFPGEESFPKPGIGYWLHQLTPNSILHISIFITLRECFLGTPPNWGLWKRIFLVRRNSFHNTAYNVGGIVICVRPDVEYYDVKFPDSVQGWRKKWLYIREENIDSQEYNIAPFDGSEKFLRSRSWDIEATNEEKSVTEALMKRIHELQNTRGKVLSGIQITAYFLRIRVQPLQARKNPLWLYAGDKDVDRLSKDLSVKDLEKLVRKISSLSKKDAIPTSCRVEPYGGSNALPQKHQIVSSLPPLPEGGEVEERTVVTDDTQGVSRPECEVTKSQKSAASSERETESEASGSTHSIPSVVSRRNKQKRGDAEGSGTSKPSSSPAEEPAPEGTSPVEEEPFNADDAALVSSGDEEEEPAINVTAPMSMSQILVLSETHQALVTANKRADDLAAKLEKRKMGQDFELEEPEGNRLRDALSLLEIHGDLARRTIVDAKAAFTRLFPYFFPKKDPPSTFTALSKCFLPEEDLGLALRQENLKIGVEGTIALVAESQQTVD</sequence>
<dbReference type="PANTHER" id="PTHR33026:SF7">
    <property type="entry name" value="OS03G0100275 PROTEIN"/>
    <property type="match status" value="1"/>
</dbReference>
<dbReference type="Proteomes" id="UP001231189">
    <property type="component" value="Unassembled WGS sequence"/>
</dbReference>
<dbReference type="Pfam" id="PF04195">
    <property type="entry name" value="Transposase_28"/>
    <property type="match status" value="1"/>
</dbReference>
<organism evidence="3 4">
    <name type="scientific">Lolium multiflorum</name>
    <name type="common">Italian ryegrass</name>
    <name type="synonym">Lolium perenne subsp. multiflorum</name>
    <dbReference type="NCBI Taxonomy" id="4521"/>
    <lineage>
        <taxon>Eukaryota</taxon>
        <taxon>Viridiplantae</taxon>
        <taxon>Streptophyta</taxon>
        <taxon>Embryophyta</taxon>
        <taxon>Tracheophyta</taxon>
        <taxon>Spermatophyta</taxon>
        <taxon>Magnoliopsida</taxon>
        <taxon>Liliopsida</taxon>
        <taxon>Poales</taxon>
        <taxon>Poaceae</taxon>
        <taxon>BOP clade</taxon>
        <taxon>Pooideae</taxon>
        <taxon>Poodae</taxon>
        <taxon>Poeae</taxon>
        <taxon>Poeae Chloroplast Group 2 (Poeae type)</taxon>
        <taxon>Loliodinae</taxon>
        <taxon>Loliinae</taxon>
        <taxon>Lolium</taxon>
    </lineage>
</organism>
<proteinExistence type="predicted"/>
<comment type="caution">
    <text evidence="3">The sequence shown here is derived from an EMBL/GenBank/DDBJ whole genome shotgun (WGS) entry which is preliminary data.</text>
</comment>
<evidence type="ECO:0000313" key="4">
    <source>
        <dbReference type="Proteomes" id="UP001231189"/>
    </source>
</evidence>
<evidence type="ECO:0000256" key="1">
    <source>
        <dbReference type="SAM" id="MobiDB-lite"/>
    </source>
</evidence>
<evidence type="ECO:0000313" key="3">
    <source>
        <dbReference type="EMBL" id="KAK1608121.1"/>
    </source>
</evidence>
<feature type="region of interest" description="Disordered" evidence="1">
    <location>
        <begin position="261"/>
        <end position="376"/>
    </location>
</feature>
<reference evidence="3" key="1">
    <citation type="submission" date="2023-07" db="EMBL/GenBank/DDBJ databases">
        <title>A chromosome-level genome assembly of Lolium multiflorum.</title>
        <authorList>
            <person name="Chen Y."/>
            <person name="Copetti D."/>
            <person name="Kolliker R."/>
            <person name="Studer B."/>
        </authorList>
    </citation>
    <scope>NUCLEOTIDE SEQUENCE</scope>
    <source>
        <strain evidence="3">02402/16</strain>
        <tissue evidence="3">Leaf</tissue>
    </source>
</reference>
<dbReference type="EMBL" id="JAUUTY010000007">
    <property type="protein sequence ID" value="KAK1608121.1"/>
    <property type="molecule type" value="Genomic_DNA"/>
</dbReference>
<dbReference type="InterPro" id="IPR007321">
    <property type="entry name" value="Transposase_28"/>
</dbReference>
<evidence type="ECO:0000259" key="2">
    <source>
        <dbReference type="Pfam" id="PF04195"/>
    </source>
</evidence>
<gene>
    <name evidence="3" type="ORF">QYE76_031794</name>
</gene>
<protein>
    <recommendedName>
        <fullName evidence="2">Transposase (putative) gypsy type domain-containing protein</fullName>
    </recommendedName>
</protein>
<keyword evidence="4" id="KW-1185">Reference proteome</keyword>
<dbReference type="AlphaFoldDB" id="A0AAD8VK14"/>
<dbReference type="PANTHER" id="PTHR33026">
    <property type="entry name" value="OS06G0360600 PROTEIN"/>
    <property type="match status" value="1"/>
</dbReference>
<name>A0AAD8VK14_LOLMU</name>
<feature type="domain" description="Transposase (putative) gypsy type" evidence="2">
    <location>
        <begin position="53"/>
        <end position="91"/>
    </location>
</feature>